<evidence type="ECO:0008006" key="4">
    <source>
        <dbReference type="Google" id="ProtNLM"/>
    </source>
</evidence>
<feature type="transmembrane region" description="Helical" evidence="1">
    <location>
        <begin position="50"/>
        <end position="69"/>
    </location>
</feature>
<keyword evidence="1" id="KW-0472">Membrane</keyword>
<accession>A0AAV5TLA8</accession>
<comment type="caution">
    <text evidence="2">The sequence shown here is derived from an EMBL/GenBank/DDBJ whole genome shotgun (WGS) entry which is preliminary data.</text>
</comment>
<sequence length="241" mass="27354">MLIISEIQIIWVGIVTQQAPAFIACFIHRHQAVLPPSTLWRLTKTAKNSFLLFYAFLVLLPAPLLWISLSHFKKYNICFQFLSPEWPSDLLDRTTCSTFELIQPFSTATLLLHTMTVSIVVTLVTHTNQQLSKSLTLSERRREYQHTMMRILILQVHFIPFSIKIQVLPNVAGFTVFVFGWSGSAVYPLILLILSTNSFALSMVVLGTTPLYRTAIRRMIFGELLGNQTQTVTLHLSSGND</sequence>
<name>A0AAV5TLA8_9BILA</name>
<protein>
    <recommendedName>
        <fullName evidence="4">G protein-coupled receptor</fullName>
    </recommendedName>
</protein>
<dbReference type="PANTHER" id="PTHR22941:SF26">
    <property type="entry name" value="SERPENTINE RECEPTOR, CLASS H"/>
    <property type="match status" value="1"/>
</dbReference>
<evidence type="ECO:0000313" key="2">
    <source>
        <dbReference type="EMBL" id="GMS95142.1"/>
    </source>
</evidence>
<evidence type="ECO:0000313" key="3">
    <source>
        <dbReference type="Proteomes" id="UP001432027"/>
    </source>
</evidence>
<evidence type="ECO:0000256" key="1">
    <source>
        <dbReference type="SAM" id="Phobius"/>
    </source>
</evidence>
<dbReference type="AlphaFoldDB" id="A0AAV5TLA8"/>
<keyword evidence="3" id="KW-1185">Reference proteome</keyword>
<gene>
    <name evidence="2" type="ORF">PENTCL1PPCAC_17317</name>
</gene>
<dbReference type="Proteomes" id="UP001432027">
    <property type="component" value="Unassembled WGS sequence"/>
</dbReference>
<feature type="transmembrane region" description="Helical" evidence="1">
    <location>
        <begin position="107"/>
        <end position="126"/>
    </location>
</feature>
<dbReference type="EMBL" id="BTSX01000004">
    <property type="protein sequence ID" value="GMS95142.1"/>
    <property type="molecule type" value="Genomic_DNA"/>
</dbReference>
<feature type="non-terminal residue" evidence="2">
    <location>
        <position position="241"/>
    </location>
</feature>
<dbReference type="Pfam" id="PF10318">
    <property type="entry name" value="7TM_GPCR_Srh"/>
    <property type="match status" value="1"/>
</dbReference>
<organism evidence="2 3">
    <name type="scientific">Pristionchus entomophagus</name>
    <dbReference type="NCBI Taxonomy" id="358040"/>
    <lineage>
        <taxon>Eukaryota</taxon>
        <taxon>Metazoa</taxon>
        <taxon>Ecdysozoa</taxon>
        <taxon>Nematoda</taxon>
        <taxon>Chromadorea</taxon>
        <taxon>Rhabditida</taxon>
        <taxon>Rhabditina</taxon>
        <taxon>Diplogasteromorpha</taxon>
        <taxon>Diplogasteroidea</taxon>
        <taxon>Neodiplogasteridae</taxon>
        <taxon>Pristionchus</taxon>
    </lineage>
</organism>
<dbReference type="InterPro" id="IPR053220">
    <property type="entry name" value="Nematode_rcpt-like_serp_H"/>
</dbReference>
<dbReference type="InterPro" id="IPR019422">
    <property type="entry name" value="7TM_GPCR_serpentine_rcpt_Srh"/>
</dbReference>
<reference evidence="2" key="1">
    <citation type="submission" date="2023-10" db="EMBL/GenBank/DDBJ databases">
        <title>Genome assembly of Pristionchus species.</title>
        <authorList>
            <person name="Yoshida K."/>
            <person name="Sommer R.J."/>
        </authorList>
    </citation>
    <scope>NUCLEOTIDE SEQUENCE</scope>
    <source>
        <strain evidence="2">RS0144</strain>
    </source>
</reference>
<feature type="transmembrane region" description="Helical" evidence="1">
    <location>
        <begin position="185"/>
        <end position="212"/>
    </location>
</feature>
<dbReference type="PANTHER" id="PTHR22941">
    <property type="entry name" value="SERPENTINE RECEPTOR"/>
    <property type="match status" value="1"/>
</dbReference>
<keyword evidence="1" id="KW-1133">Transmembrane helix</keyword>
<keyword evidence="1" id="KW-0812">Transmembrane</keyword>
<proteinExistence type="predicted"/>